<keyword evidence="2" id="KW-1133">Transmembrane helix</keyword>
<name>D1BZS6_XYLCX</name>
<reference evidence="3 4" key="2">
    <citation type="journal article" date="2010" name="Stand. Genomic Sci.">
        <title>Complete genome sequence of Xylanimonas cellulosilytica type strain (XIL07).</title>
        <authorList>
            <person name="Foster B."/>
            <person name="Pukall R."/>
            <person name="Abt B."/>
            <person name="Nolan M."/>
            <person name="Glavina Del Rio T."/>
            <person name="Chen F."/>
            <person name="Lucas S."/>
            <person name="Tice H."/>
            <person name="Pitluck S."/>
            <person name="Cheng J.-F."/>
            <person name="Chertkov O."/>
            <person name="Brettin T."/>
            <person name="Han C."/>
            <person name="Detter J.C."/>
            <person name="Bruce D."/>
            <person name="Goodwin L."/>
            <person name="Ivanova N."/>
            <person name="Mavromatis K."/>
            <person name="Pati A."/>
            <person name="Mikhailova N."/>
            <person name="Chen A."/>
            <person name="Palaniappan K."/>
            <person name="Land M."/>
            <person name="Hauser L."/>
            <person name="Chang Y.-J."/>
            <person name="Jeffries C.D."/>
            <person name="Chain P."/>
            <person name="Rohde M."/>
            <person name="Goeker M."/>
            <person name="Bristow J."/>
            <person name="Eisen J.A."/>
            <person name="Markowitz V."/>
            <person name="Hugenholtz P."/>
            <person name="Kyrpides N.C."/>
            <person name="Klenk H.-P."/>
            <person name="Lapidus A."/>
        </authorList>
    </citation>
    <scope>NUCLEOTIDE SEQUENCE [LARGE SCALE GENOMIC DNA]</scope>
    <source>
        <strain evidence="4">DSM 15894 / CECT 5975 / LMG 20990 / XIL07</strain>
    </source>
</reference>
<dbReference type="OrthoDB" id="3831145at2"/>
<feature type="compositionally biased region" description="Pro residues" evidence="1">
    <location>
        <begin position="17"/>
        <end position="29"/>
    </location>
</feature>
<evidence type="ECO:0000313" key="3">
    <source>
        <dbReference type="EMBL" id="ACZ32054.1"/>
    </source>
</evidence>
<accession>D1BZS6</accession>
<evidence type="ECO:0000256" key="2">
    <source>
        <dbReference type="SAM" id="Phobius"/>
    </source>
</evidence>
<feature type="transmembrane region" description="Helical" evidence="2">
    <location>
        <begin position="180"/>
        <end position="201"/>
    </location>
</feature>
<feature type="compositionally biased region" description="Low complexity" evidence="1">
    <location>
        <begin position="50"/>
        <end position="64"/>
    </location>
</feature>
<evidence type="ECO:0000256" key="1">
    <source>
        <dbReference type="SAM" id="MobiDB-lite"/>
    </source>
</evidence>
<organism evidence="3 4">
    <name type="scientific">Xylanimonas cellulosilytica (strain DSM 15894 / JCM 12276 / CECT 5975 / KCTC 9989 / LMG 20990 / NBRC 107835 / XIL07)</name>
    <dbReference type="NCBI Taxonomy" id="446471"/>
    <lineage>
        <taxon>Bacteria</taxon>
        <taxon>Bacillati</taxon>
        <taxon>Actinomycetota</taxon>
        <taxon>Actinomycetes</taxon>
        <taxon>Micrococcales</taxon>
        <taxon>Promicromonosporaceae</taxon>
        <taxon>Xylanimonas</taxon>
    </lineage>
</organism>
<feature type="transmembrane region" description="Helical" evidence="2">
    <location>
        <begin position="80"/>
        <end position="98"/>
    </location>
</feature>
<keyword evidence="2" id="KW-0812">Transmembrane</keyword>
<feature type="region of interest" description="Disordered" evidence="1">
    <location>
        <begin position="1"/>
        <end position="64"/>
    </location>
</feature>
<dbReference type="EMBL" id="CP001821">
    <property type="protein sequence ID" value="ACZ32054.1"/>
    <property type="molecule type" value="Genomic_DNA"/>
</dbReference>
<sequence length="219" mass="22411">MSDQDPFAPRPDSSGQFPPPPQAPSPATPPRYSESASPSGGLPQYGQAQYGEAQPGYGAPGYGEPAPAVQPKSIATAVKLMYVGAALSVLGLILNLTQRDAIADAVRAASPAGSTVDVDALVGVTMAIATVSALIGAGLWTWMAIMNGKGRSWARVLSTILGGLSILSLLASLAQPGSTPIALIQGLVSVALAATILVLLWRKESSAYYQAVSAQRLAR</sequence>
<dbReference type="STRING" id="446471.Xcel_3051"/>
<dbReference type="HOGENOM" id="CLU_1261065_0_0_11"/>
<dbReference type="KEGG" id="xce:Xcel_3051"/>
<feature type="transmembrane region" description="Helical" evidence="2">
    <location>
        <begin position="154"/>
        <end position="174"/>
    </location>
</feature>
<gene>
    <name evidence="3" type="ordered locus">Xcel_3051</name>
</gene>
<dbReference type="AlphaFoldDB" id="D1BZS6"/>
<evidence type="ECO:0000313" key="4">
    <source>
        <dbReference type="Proteomes" id="UP000002255"/>
    </source>
</evidence>
<proteinExistence type="predicted"/>
<dbReference type="Proteomes" id="UP000002255">
    <property type="component" value="Chromosome"/>
</dbReference>
<dbReference type="RefSeq" id="WP_012879796.1">
    <property type="nucleotide sequence ID" value="NC_013530.1"/>
</dbReference>
<dbReference type="eggNOG" id="COG1716">
    <property type="taxonomic scope" value="Bacteria"/>
</dbReference>
<reference evidence="4" key="1">
    <citation type="submission" date="2009-11" db="EMBL/GenBank/DDBJ databases">
        <title>The complete chromosome of Xylanimonas cellulosilytica DSM 15894.</title>
        <authorList>
            <consortium name="US DOE Joint Genome Institute (JGI-PGF)"/>
            <person name="Lucas S."/>
            <person name="Copeland A."/>
            <person name="Lapidus A."/>
            <person name="Glavina del Rio T."/>
            <person name="Dalin E."/>
            <person name="Tice H."/>
            <person name="Bruce D."/>
            <person name="Goodwin L."/>
            <person name="Pitluck S."/>
            <person name="Kyrpides N."/>
            <person name="Mavromatis K."/>
            <person name="Ivanova N."/>
            <person name="Mikhailova N."/>
            <person name="Foster B."/>
            <person name="Clum A."/>
            <person name="Brettin T."/>
            <person name="Detter J.C."/>
            <person name="Han C."/>
            <person name="Larimer F."/>
            <person name="Land M."/>
            <person name="Hauser L."/>
            <person name="Markowitz V."/>
            <person name="Cheng J.F."/>
            <person name="Hugenholtz P."/>
            <person name="Woyke T."/>
            <person name="Wu D."/>
            <person name="Gehrich-Schroeter G."/>
            <person name="Schneider S."/>
            <person name="Pukall S.R."/>
            <person name="Klenk H.P."/>
            <person name="Eisen J.A."/>
        </authorList>
    </citation>
    <scope>NUCLEOTIDE SEQUENCE [LARGE SCALE GENOMIC DNA]</scope>
    <source>
        <strain evidence="4">DSM 15894 / CECT 5975 / LMG 20990 / XIL07</strain>
    </source>
</reference>
<protein>
    <submittedName>
        <fullName evidence="3">Uncharacterized protein</fullName>
    </submittedName>
</protein>
<keyword evidence="2" id="KW-0472">Membrane</keyword>
<keyword evidence="4" id="KW-1185">Reference proteome</keyword>
<feature type="transmembrane region" description="Helical" evidence="2">
    <location>
        <begin position="118"/>
        <end position="142"/>
    </location>
</feature>